<dbReference type="GO" id="GO:0005829">
    <property type="term" value="C:cytosol"/>
    <property type="evidence" value="ECO:0007669"/>
    <property type="project" value="TreeGrafter"/>
</dbReference>
<sequence length="440" mass="49078">MYKKGIAAVLYNTSTGRGVPVYMMPAPSERSSRMLLIFLTLLVAHSVFGQQSSGSVNVHNILQQDSTTHYEDGIPNSLRRFIRWAPKAELHVHVEGTLEPEMMMRFAERNGIPPPYPSVQAARAAYNFTDLEHFLQIFYAGCAVLRTRDDFYELAMAYFRRAATSRVIHAEVSFDPQTHLSNGVEFDTFMGGLVDAAMDAEEQWAITVSYIMCFRRDMPLESAEVALRLALPWRHRIVAVGLDSSELRRPPRDFASLFDRAAALGFKRTAHVGEEGSPEYIWQALQLLHVDRLDHGTHCLDDPRLMAALNASRVPLTICPISDLQLKVYDGQLQERLGQLIHSGLMVTVNSDAAAYFGSYLAGNYEWLSTAVGLDVRQAARLVANGFQAAFSLPEGQRRRMVDTVRQLAEAAEAEDKAGGKQGEADVEGSSRRRLLTLRG</sequence>
<dbReference type="GO" id="GO:0009117">
    <property type="term" value="P:nucleotide metabolic process"/>
    <property type="evidence" value="ECO:0007669"/>
    <property type="project" value="UniProtKB-KW"/>
</dbReference>
<evidence type="ECO:0000256" key="3">
    <source>
        <dbReference type="ARBA" id="ARBA00022801"/>
    </source>
</evidence>
<dbReference type="InterPro" id="IPR001365">
    <property type="entry name" value="A_deaminase_dom"/>
</dbReference>
<feature type="region of interest" description="Disordered" evidence="6">
    <location>
        <begin position="412"/>
        <end position="440"/>
    </location>
</feature>
<evidence type="ECO:0000256" key="5">
    <source>
        <dbReference type="ARBA" id="ARBA00023080"/>
    </source>
</evidence>
<keyword evidence="3" id="KW-0378">Hydrolase</keyword>
<dbReference type="InterPro" id="IPR032466">
    <property type="entry name" value="Metal_Hydrolase"/>
</dbReference>
<reference evidence="9" key="1">
    <citation type="journal article" date="2021" name="Proc. Natl. Acad. Sci. U.S.A.">
        <title>Three genomes in the algal genus Volvox reveal the fate of a haploid sex-determining region after a transition to homothallism.</title>
        <authorList>
            <person name="Yamamoto K."/>
            <person name="Hamaji T."/>
            <person name="Kawai-Toyooka H."/>
            <person name="Matsuzaki R."/>
            <person name="Takahashi F."/>
            <person name="Nishimura Y."/>
            <person name="Kawachi M."/>
            <person name="Noguchi H."/>
            <person name="Minakuchi Y."/>
            <person name="Umen J.G."/>
            <person name="Toyoda A."/>
            <person name="Nozaki H."/>
        </authorList>
    </citation>
    <scope>NUCLEOTIDE SEQUENCE</scope>
    <source>
        <strain evidence="9">NIES-3780</strain>
    </source>
</reference>
<feature type="domain" description="Adenosine deaminase" evidence="8">
    <location>
        <begin position="86"/>
        <end position="406"/>
    </location>
</feature>
<evidence type="ECO:0000259" key="8">
    <source>
        <dbReference type="Pfam" id="PF00962"/>
    </source>
</evidence>
<evidence type="ECO:0000256" key="7">
    <source>
        <dbReference type="SAM" id="SignalP"/>
    </source>
</evidence>
<protein>
    <recommendedName>
        <fullName evidence="8">Adenosine deaminase domain-containing protein</fullName>
    </recommendedName>
</protein>
<dbReference type="Gene3D" id="3.20.20.140">
    <property type="entry name" value="Metal-dependent hydrolases"/>
    <property type="match status" value="1"/>
</dbReference>
<dbReference type="NCBIfam" id="TIGR01430">
    <property type="entry name" value="aden_deam"/>
    <property type="match status" value="1"/>
</dbReference>
<dbReference type="InterPro" id="IPR028892">
    <property type="entry name" value="ADE"/>
</dbReference>
<dbReference type="PANTHER" id="PTHR43114:SF6">
    <property type="entry name" value="ADENINE DEAMINASE"/>
    <property type="match status" value="1"/>
</dbReference>
<dbReference type="Proteomes" id="UP000747399">
    <property type="component" value="Unassembled WGS sequence"/>
</dbReference>
<proteinExistence type="inferred from homology"/>
<dbReference type="AlphaFoldDB" id="A0A8J4BBL4"/>
<evidence type="ECO:0000256" key="2">
    <source>
        <dbReference type="ARBA" id="ARBA00022723"/>
    </source>
</evidence>
<comment type="caution">
    <text evidence="9">The sequence shown here is derived from an EMBL/GenBank/DDBJ whole genome shotgun (WGS) entry which is preliminary data.</text>
</comment>
<comment type="cofactor">
    <cofactor evidence="1">
        <name>Zn(2+)</name>
        <dbReference type="ChEBI" id="CHEBI:29105"/>
    </cofactor>
</comment>
<evidence type="ECO:0000256" key="4">
    <source>
        <dbReference type="ARBA" id="ARBA00022833"/>
    </source>
</evidence>
<dbReference type="HAMAP" id="MF_01962">
    <property type="entry name" value="Adenine_deaminase"/>
    <property type="match status" value="1"/>
</dbReference>
<evidence type="ECO:0000313" key="9">
    <source>
        <dbReference type="EMBL" id="GIL58003.1"/>
    </source>
</evidence>
<gene>
    <name evidence="9" type="ORF">Vafri_13196</name>
</gene>
<dbReference type="GO" id="GO:0043103">
    <property type="term" value="P:hypoxanthine salvage"/>
    <property type="evidence" value="ECO:0007669"/>
    <property type="project" value="TreeGrafter"/>
</dbReference>
<keyword evidence="2" id="KW-0479">Metal-binding</keyword>
<keyword evidence="10" id="KW-1185">Reference proteome</keyword>
<dbReference type="PANTHER" id="PTHR43114">
    <property type="entry name" value="ADENINE DEAMINASE"/>
    <property type="match status" value="1"/>
</dbReference>
<evidence type="ECO:0000256" key="1">
    <source>
        <dbReference type="ARBA" id="ARBA00001947"/>
    </source>
</evidence>
<keyword evidence="5" id="KW-0546">Nucleotide metabolism</keyword>
<dbReference type="GO" id="GO:0046872">
    <property type="term" value="F:metal ion binding"/>
    <property type="evidence" value="ECO:0007669"/>
    <property type="project" value="UniProtKB-KW"/>
</dbReference>
<dbReference type="SUPFAM" id="SSF51556">
    <property type="entry name" value="Metallo-dependent hydrolases"/>
    <property type="match status" value="1"/>
</dbReference>
<dbReference type="GO" id="GO:0006146">
    <property type="term" value="P:adenine catabolic process"/>
    <property type="evidence" value="ECO:0007669"/>
    <property type="project" value="InterPro"/>
</dbReference>
<organism evidence="9 10">
    <name type="scientific">Volvox africanus</name>
    <dbReference type="NCBI Taxonomy" id="51714"/>
    <lineage>
        <taxon>Eukaryota</taxon>
        <taxon>Viridiplantae</taxon>
        <taxon>Chlorophyta</taxon>
        <taxon>core chlorophytes</taxon>
        <taxon>Chlorophyceae</taxon>
        <taxon>CS clade</taxon>
        <taxon>Chlamydomonadales</taxon>
        <taxon>Volvocaceae</taxon>
        <taxon>Volvox</taxon>
    </lineage>
</organism>
<feature type="signal peptide" evidence="7">
    <location>
        <begin position="1"/>
        <end position="49"/>
    </location>
</feature>
<dbReference type="Pfam" id="PF00962">
    <property type="entry name" value="A_deaminase"/>
    <property type="match status" value="1"/>
</dbReference>
<feature type="chain" id="PRO_5035216170" description="Adenosine deaminase domain-containing protein" evidence="7">
    <location>
        <begin position="50"/>
        <end position="440"/>
    </location>
</feature>
<keyword evidence="4" id="KW-0862">Zinc</keyword>
<accession>A0A8J4BBL4</accession>
<dbReference type="InterPro" id="IPR006330">
    <property type="entry name" value="Ado/ade_deaminase"/>
</dbReference>
<name>A0A8J4BBL4_9CHLO</name>
<evidence type="ECO:0000313" key="10">
    <source>
        <dbReference type="Proteomes" id="UP000747399"/>
    </source>
</evidence>
<keyword evidence="7" id="KW-0732">Signal</keyword>
<dbReference type="GO" id="GO:0000034">
    <property type="term" value="F:adenine deaminase activity"/>
    <property type="evidence" value="ECO:0007669"/>
    <property type="project" value="InterPro"/>
</dbReference>
<dbReference type="EMBL" id="BNCO01000029">
    <property type="protein sequence ID" value="GIL58003.1"/>
    <property type="molecule type" value="Genomic_DNA"/>
</dbReference>
<evidence type="ECO:0000256" key="6">
    <source>
        <dbReference type="SAM" id="MobiDB-lite"/>
    </source>
</evidence>